<comment type="catalytic activity">
    <reaction evidence="1 5">
        <text>dTDP-4-dehydro-6-deoxy-alpha-D-glucose = dTDP-4-dehydro-beta-L-rhamnose</text>
        <dbReference type="Rhea" id="RHEA:16969"/>
        <dbReference type="ChEBI" id="CHEBI:57649"/>
        <dbReference type="ChEBI" id="CHEBI:62830"/>
        <dbReference type="EC" id="5.1.3.13"/>
    </reaction>
</comment>
<evidence type="ECO:0000256" key="2">
    <source>
        <dbReference type="ARBA" id="ARBA00001997"/>
    </source>
</evidence>
<evidence type="ECO:0000256" key="3">
    <source>
        <dbReference type="ARBA" id="ARBA00012098"/>
    </source>
</evidence>
<dbReference type="GeneID" id="301981028"/>
<gene>
    <name evidence="6" type="ORF">J2804_003539</name>
</gene>
<dbReference type="PANTHER" id="PTHR21047:SF2">
    <property type="entry name" value="THYMIDINE DIPHOSPHO-4-KETO-RHAMNOSE 3,5-EPIMERASE"/>
    <property type="match status" value="1"/>
</dbReference>
<name>A0ABU1LTQ6_9BURK</name>
<dbReference type="PANTHER" id="PTHR21047">
    <property type="entry name" value="DTDP-6-DEOXY-D-GLUCOSE-3,5 EPIMERASE"/>
    <property type="match status" value="1"/>
</dbReference>
<accession>A0ABU1LTQ6</accession>
<dbReference type="EMBL" id="JAVDRP010000006">
    <property type="protein sequence ID" value="MDR6410117.1"/>
    <property type="molecule type" value="Genomic_DNA"/>
</dbReference>
<comment type="subunit">
    <text evidence="5">Homodimer.</text>
</comment>
<evidence type="ECO:0000256" key="1">
    <source>
        <dbReference type="ARBA" id="ARBA00001298"/>
    </source>
</evidence>
<evidence type="ECO:0000256" key="5">
    <source>
        <dbReference type="RuleBase" id="RU364069"/>
    </source>
</evidence>
<comment type="function">
    <text evidence="2 5">Catalyzes the epimerization of the C3' and C5'positions of dTDP-6-deoxy-D-xylo-4-hexulose, forming dTDP-6-deoxy-L-lyxo-4-hexulose.</text>
</comment>
<dbReference type="RefSeq" id="WP_083082000.1">
    <property type="nucleotide sequence ID" value="NZ_CP024942.1"/>
</dbReference>
<dbReference type="InterPro" id="IPR000888">
    <property type="entry name" value="RmlC-like"/>
</dbReference>
<comment type="similarity">
    <text evidence="5">Belongs to the dTDP-4-dehydrorhamnose 3,5-epimerase family.</text>
</comment>
<comment type="caution">
    <text evidence="6">The sequence shown here is derived from an EMBL/GenBank/DDBJ whole genome shotgun (WGS) entry which is preliminary data.</text>
</comment>
<dbReference type="InterPro" id="IPR011051">
    <property type="entry name" value="RmlC_Cupin_sf"/>
</dbReference>
<proteinExistence type="inferred from homology"/>
<dbReference type="EC" id="5.1.3.13" evidence="3 5"/>
<keyword evidence="5 6" id="KW-0413">Isomerase</keyword>
<evidence type="ECO:0000313" key="6">
    <source>
        <dbReference type="EMBL" id="MDR6410117.1"/>
    </source>
</evidence>
<sequence>MTIQVVHTALRDVKLIAPPISNDGAGVFFASFDQDEFEEKVARGYTFVQDHHLVSARHVLRGLHYQIRQPQGRLVRVVVGDVFNAVVDLRRWSPTFGRWLGVGLSASDCRQLWIPPGFAHGFVVLSEVSELLYKATERSHPENERTLRWDDPYIGIEWGLDEPPIVSRKDAAGVSFSMAEVY</sequence>
<organism evidence="6 7">
    <name type="scientific">Paraburkholderia terricola</name>
    <dbReference type="NCBI Taxonomy" id="169427"/>
    <lineage>
        <taxon>Bacteria</taxon>
        <taxon>Pseudomonadati</taxon>
        <taxon>Pseudomonadota</taxon>
        <taxon>Betaproteobacteria</taxon>
        <taxon>Burkholderiales</taxon>
        <taxon>Burkholderiaceae</taxon>
        <taxon>Paraburkholderia</taxon>
    </lineage>
</organism>
<protein>
    <recommendedName>
        <fullName evidence="4 5">dTDP-4-dehydrorhamnose 3,5-epimerase</fullName>
        <ecNumber evidence="3 5">5.1.3.13</ecNumber>
    </recommendedName>
    <alternativeName>
        <fullName evidence="5">Thymidine diphospho-4-keto-rhamnose 3,5-epimerase</fullName>
    </alternativeName>
</protein>
<keyword evidence="7" id="KW-1185">Reference proteome</keyword>
<dbReference type="SUPFAM" id="SSF51182">
    <property type="entry name" value="RmlC-like cupins"/>
    <property type="match status" value="1"/>
</dbReference>
<dbReference type="Gene3D" id="2.60.120.10">
    <property type="entry name" value="Jelly Rolls"/>
    <property type="match status" value="1"/>
</dbReference>
<dbReference type="GO" id="GO:0008830">
    <property type="term" value="F:dTDP-4-dehydrorhamnose 3,5-epimerase activity"/>
    <property type="evidence" value="ECO:0007669"/>
    <property type="project" value="UniProtKB-EC"/>
</dbReference>
<dbReference type="Pfam" id="PF00908">
    <property type="entry name" value="dTDP_sugar_isom"/>
    <property type="match status" value="1"/>
</dbReference>
<dbReference type="NCBIfam" id="TIGR01221">
    <property type="entry name" value="rmlC"/>
    <property type="match status" value="1"/>
</dbReference>
<evidence type="ECO:0000313" key="7">
    <source>
        <dbReference type="Proteomes" id="UP001264340"/>
    </source>
</evidence>
<dbReference type="Proteomes" id="UP001264340">
    <property type="component" value="Unassembled WGS sequence"/>
</dbReference>
<dbReference type="CDD" id="cd00438">
    <property type="entry name" value="cupin_RmlC"/>
    <property type="match status" value="1"/>
</dbReference>
<evidence type="ECO:0000256" key="4">
    <source>
        <dbReference type="ARBA" id="ARBA00019595"/>
    </source>
</evidence>
<dbReference type="InterPro" id="IPR014710">
    <property type="entry name" value="RmlC-like_jellyroll"/>
</dbReference>
<comment type="pathway">
    <text evidence="5">Carbohydrate biosynthesis; dTDP-L-rhamnose biosynthesis.</text>
</comment>
<reference evidence="6 7" key="1">
    <citation type="submission" date="2023-07" db="EMBL/GenBank/DDBJ databases">
        <title>Sorghum-associated microbial communities from plants grown in Nebraska, USA.</title>
        <authorList>
            <person name="Schachtman D."/>
        </authorList>
    </citation>
    <scope>NUCLEOTIDE SEQUENCE [LARGE SCALE GENOMIC DNA]</scope>
    <source>
        <strain evidence="6 7">DS1316</strain>
    </source>
</reference>